<sequence>MPSSPSPHDAAPARLLTLARENPDQLRWIAAVVGIFLLIYFLPAGTSRFDNAVLEGIRLTHWYAQEHVILCLLPAFLIAGAMAAYLSQGAVMRYLGPAAPKPVAFGMASISGMLLAVCSCTVLPLFGGIYRRGAGLGPAVAFLYSGPAINVMAVVVTAKVLGLELGLARAIGAILFGVVIGVIMHLLYRREELVRSQQTARGFAADDDGRPLGQVVAFFGLMVGILVFANWAAADSPTWMAIHAWKWQITAVLGGLFALLLMRRWGWPLRQVALLTGAVVLAALLVPGVPELAFAVGIVGIMLIATLREDDREWAEQSWDFTKQIMPLLLAGVFIAGLLLGRPDEEGLIPSEWVVLAVGDNGFQSTFLASLLGGFMYFSTLTEVPIVQGLIGNGMGKGPALALLLAGPALSLPNMLVIRTIMGTQKTLVYCALVVVMATFTGYLYGQLWP</sequence>
<dbReference type="AlphaFoldDB" id="A0A1H0IH14"/>
<dbReference type="GO" id="GO:0005886">
    <property type="term" value="C:plasma membrane"/>
    <property type="evidence" value="ECO:0007669"/>
    <property type="project" value="UniProtKB-SubCell"/>
</dbReference>
<feature type="transmembrane region" description="Helical" evidence="7">
    <location>
        <begin position="106"/>
        <end position="127"/>
    </location>
</feature>
<evidence type="ECO:0000256" key="1">
    <source>
        <dbReference type="ARBA" id="ARBA00004651"/>
    </source>
</evidence>
<evidence type="ECO:0000256" key="4">
    <source>
        <dbReference type="ARBA" id="ARBA00022692"/>
    </source>
</evidence>
<feature type="transmembrane region" description="Helical" evidence="7">
    <location>
        <begin position="245"/>
        <end position="262"/>
    </location>
</feature>
<feature type="transmembrane region" description="Helical" evidence="7">
    <location>
        <begin position="325"/>
        <end position="341"/>
    </location>
</feature>
<feature type="transmembrane region" description="Helical" evidence="7">
    <location>
        <begin position="274"/>
        <end position="305"/>
    </location>
</feature>
<dbReference type="Proteomes" id="UP000199075">
    <property type="component" value="Unassembled WGS sequence"/>
</dbReference>
<feature type="transmembrane region" description="Helical" evidence="7">
    <location>
        <begin position="139"/>
        <end position="161"/>
    </location>
</feature>
<accession>A0A1H0IH14</accession>
<comment type="subcellular location">
    <subcellularLocation>
        <location evidence="1">Cell membrane</location>
        <topology evidence="1">Multi-pass membrane protein</topology>
    </subcellularLocation>
</comment>
<feature type="transmembrane region" description="Helical" evidence="7">
    <location>
        <begin position="67"/>
        <end position="86"/>
    </location>
</feature>
<organism evidence="8 9">
    <name type="scientific">Halomonas shengliensis</name>
    <dbReference type="NCBI Taxonomy" id="419597"/>
    <lineage>
        <taxon>Bacteria</taxon>
        <taxon>Pseudomonadati</taxon>
        <taxon>Pseudomonadota</taxon>
        <taxon>Gammaproteobacteria</taxon>
        <taxon>Oceanospirillales</taxon>
        <taxon>Halomonadaceae</taxon>
        <taxon>Halomonas</taxon>
    </lineage>
</organism>
<dbReference type="Pfam" id="PF03773">
    <property type="entry name" value="ArsP_1"/>
    <property type="match status" value="1"/>
</dbReference>
<feature type="transmembrane region" description="Helical" evidence="7">
    <location>
        <begin position="398"/>
        <end position="416"/>
    </location>
</feature>
<keyword evidence="4 7" id="KW-0812">Transmembrane</keyword>
<evidence type="ECO:0000256" key="2">
    <source>
        <dbReference type="ARBA" id="ARBA00006386"/>
    </source>
</evidence>
<keyword evidence="6 7" id="KW-0472">Membrane</keyword>
<gene>
    <name evidence="8" type="ORF">SAMN04487957_105119</name>
</gene>
<dbReference type="STRING" id="419597.SAMN04487957_105119"/>
<feature type="transmembrane region" description="Helical" evidence="7">
    <location>
        <begin position="215"/>
        <end position="233"/>
    </location>
</feature>
<feature type="transmembrane region" description="Helical" evidence="7">
    <location>
        <begin position="353"/>
        <end position="378"/>
    </location>
</feature>
<keyword evidence="5 7" id="KW-1133">Transmembrane helix</keyword>
<comment type="similarity">
    <text evidence="2">Belongs to the UPF0718 family.</text>
</comment>
<dbReference type="EMBL" id="FNIV01000005">
    <property type="protein sequence ID" value="SDO30714.1"/>
    <property type="molecule type" value="Genomic_DNA"/>
</dbReference>
<evidence type="ECO:0000256" key="6">
    <source>
        <dbReference type="ARBA" id="ARBA00023136"/>
    </source>
</evidence>
<evidence type="ECO:0000256" key="3">
    <source>
        <dbReference type="ARBA" id="ARBA00022475"/>
    </source>
</evidence>
<dbReference type="PANTHER" id="PTHR43299:SF1">
    <property type="entry name" value="UPF0718 PROTEIN YRAQ"/>
    <property type="match status" value="1"/>
</dbReference>
<protein>
    <recommendedName>
        <fullName evidence="10">Permease</fullName>
    </recommendedName>
</protein>
<dbReference type="InterPro" id="IPR005524">
    <property type="entry name" value="DUF318"/>
</dbReference>
<evidence type="ECO:0000313" key="9">
    <source>
        <dbReference type="Proteomes" id="UP000199075"/>
    </source>
</evidence>
<reference evidence="9" key="1">
    <citation type="submission" date="2016-10" db="EMBL/GenBank/DDBJ databases">
        <authorList>
            <person name="Varghese N."/>
            <person name="Submissions S."/>
        </authorList>
    </citation>
    <scope>NUCLEOTIDE SEQUENCE [LARGE SCALE GENOMIC DNA]</scope>
    <source>
        <strain evidence="9">CGMCC 1.6444</strain>
    </source>
</reference>
<evidence type="ECO:0000256" key="7">
    <source>
        <dbReference type="SAM" id="Phobius"/>
    </source>
</evidence>
<feature type="transmembrane region" description="Helical" evidence="7">
    <location>
        <begin position="428"/>
        <end position="446"/>
    </location>
</feature>
<evidence type="ECO:0008006" key="10">
    <source>
        <dbReference type="Google" id="ProtNLM"/>
    </source>
</evidence>
<feature type="transmembrane region" description="Helical" evidence="7">
    <location>
        <begin position="167"/>
        <end position="188"/>
    </location>
</feature>
<evidence type="ECO:0000256" key="5">
    <source>
        <dbReference type="ARBA" id="ARBA00022989"/>
    </source>
</evidence>
<proteinExistence type="inferred from homology"/>
<feature type="transmembrane region" description="Helical" evidence="7">
    <location>
        <begin position="26"/>
        <end position="46"/>
    </location>
</feature>
<name>A0A1H0IH14_9GAMM</name>
<dbReference type="OrthoDB" id="9777774at2"/>
<evidence type="ECO:0000313" key="8">
    <source>
        <dbReference type="EMBL" id="SDO30714.1"/>
    </source>
</evidence>
<keyword evidence="9" id="KW-1185">Reference proteome</keyword>
<keyword evidence="3" id="KW-1003">Cell membrane</keyword>
<dbReference type="PANTHER" id="PTHR43299">
    <property type="entry name" value="UPF0718 PROTEIN YRAQ"/>
    <property type="match status" value="1"/>
</dbReference>
<dbReference type="RefSeq" id="WP_089678452.1">
    <property type="nucleotide sequence ID" value="NZ_FNIV01000005.1"/>
</dbReference>